<dbReference type="AlphaFoldDB" id="A0A6S7I6L3"/>
<dbReference type="SUPFAM" id="SSF56672">
    <property type="entry name" value="DNA/RNA polymerases"/>
    <property type="match status" value="1"/>
</dbReference>
<dbReference type="Pfam" id="PF00078">
    <property type="entry name" value="RVT_1"/>
    <property type="match status" value="1"/>
</dbReference>
<name>A0A6S7I6L3_PARCT</name>
<accession>A0A6S7I6L3</accession>
<dbReference type="EMBL" id="CACRXK020007571">
    <property type="protein sequence ID" value="CAB4012599.1"/>
    <property type="molecule type" value="Genomic_DNA"/>
</dbReference>
<organism evidence="1 2">
    <name type="scientific">Paramuricea clavata</name>
    <name type="common">Red gorgonian</name>
    <name type="synonym">Violescent sea-whip</name>
    <dbReference type="NCBI Taxonomy" id="317549"/>
    <lineage>
        <taxon>Eukaryota</taxon>
        <taxon>Metazoa</taxon>
        <taxon>Cnidaria</taxon>
        <taxon>Anthozoa</taxon>
        <taxon>Octocorallia</taxon>
        <taxon>Malacalcyonacea</taxon>
        <taxon>Plexauridae</taxon>
        <taxon>Paramuricea</taxon>
    </lineage>
</organism>
<evidence type="ECO:0000313" key="1">
    <source>
        <dbReference type="EMBL" id="CAB4012599.1"/>
    </source>
</evidence>
<dbReference type="InterPro" id="IPR043502">
    <property type="entry name" value="DNA/RNA_pol_sf"/>
</dbReference>
<proteinExistence type="predicted"/>
<dbReference type="PANTHER" id="PTHR33332">
    <property type="entry name" value="REVERSE TRANSCRIPTASE DOMAIN-CONTAINING PROTEIN"/>
    <property type="match status" value="1"/>
</dbReference>
<sequence>MERFVYTHLLLFGQLISPVKHGFLRKRSRITQLLQPIHKISQNLDNNIQSDVLYLDLAKAYDSVDHQILLQKLKYYSVTGWLLEWFTDYLNGRTRRAVVDCPVLQWSTVTSRVPQGNILGPLLIVICINDFPEIVPNGTNTALYADDTKLHRSISSLSDCKYLQQTLDSINIWNQQSNLKFNAKKRKVLIITRKKTPVVYDYSLV</sequence>
<dbReference type="InterPro" id="IPR000477">
    <property type="entry name" value="RT_dom"/>
</dbReference>
<dbReference type="Proteomes" id="UP001152795">
    <property type="component" value="Unassembled WGS sequence"/>
</dbReference>
<gene>
    <name evidence="1" type="ORF">PACLA_8A035091</name>
</gene>
<dbReference type="OrthoDB" id="5954387at2759"/>
<reference evidence="1" key="1">
    <citation type="submission" date="2020-04" db="EMBL/GenBank/DDBJ databases">
        <authorList>
            <person name="Alioto T."/>
            <person name="Alioto T."/>
            <person name="Gomez Garrido J."/>
        </authorList>
    </citation>
    <scope>NUCLEOTIDE SEQUENCE</scope>
    <source>
        <strain evidence="1">A484AB</strain>
    </source>
</reference>
<protein>
    <submittedName>
        <fullName evidence="1">Uncharacterized protein</fullName>
    </submittedName>
</protein>
<evidence type="ECO:0000313" key="2">
    <source>
        <dbReference type="Proteomes" id="UP001152795"/>
    </source>
</evidence>
<keyword evidence="2" id="KW-1185">Reference proteome</keyword>
<comment type="caution">
    <text evidence="1">The sequence shown here is derived from an EMBL/GenBank/DDBJ whole genome shotgun (WGS) entry which is preliminary data.</text>
</comment>
<dbReference type="PROSITE" id="PS50878">
    <property type="entry name" value="RT_POL"/>
    <property type="match status" value="1"/>
</dbReference>